<dbReference type="Pfam" id="PF13385">
    <property type="entry name" value="Laminin_G_3"/>
    <property type="match status" value="1"/>
</dbReference>
<dbReference type="GO" id="GO:0030246">
    <property type="term" value="F:carbohydrate binding"/>
    <property type="evidence" value="ECO:0007669"/>
    <property type="project" value="UniProtKB-KW"/>
</dbReference>
<organism evidence="3 4">
    <name type="scientific">Pelosinus propionicus DSM 13327</name>
    <dbReference type="NCBI Taxonomy" id="1123291"/>
    <lineage>
        <taxon>Bacteria</taxon>
        <taxon>Bacillati</taxon>
        <taxon>Bacillota</taxon>
        <taxon>Negativicutes</taxon>
        <taxon>Selenomonadales</taxon>
        <taxon>Sporomusaceae</taxon>
        <taxon>Pelosinus</taxon>
    </lineage>
</organism>
<dbReference type="GO" id="GO:0003993">
    <property type="term" value="F:acid phosphatase activity"/>
    <property type="evidence" value="ECO:0007669"/>
    <property type="project" value="InterPro"/>
</dbReference>
<dbReference type="SUPFAM" id="SSF56300">
    <property type="entry name" value="Metallo-dependent phosphatases"/>
    <property type="match status" value="1"/>
</dbReference>
<name>A0A1I4L6A1_9FIRM</name>
<dbReference type="AlphaFoldDB" id="A0A1I4L6A1"/>
<dbReference type="Gene3D" id="2.60.40.380">
    <property type="entry name" value="Purple acid phosphatase-like, N-terminal"/>
    <property type="match status" value="1"/>
</dbReference>
<protein>
    <submittedName>
        <fullName evidence="3">Concanavalin A-like lectin/glucanases superfamily protein</fullName>
    </submittedName>
</protein>
<gene>
    <name evidence="3" type="ORF">SAMN04490355_102265</name>
</gene>
<dbReference type="STRING" id="1123291.SAMN04490355_102265"/>
<dbReference type="Proteomes" id="UP000199520">
    <property type="component" value="Unassembled WGS sequence"/>
</dbReference>
<dbReference type="InterPro" id="IPR039331">
    <property type="entry name" value="PAPs-like"/>
</dbReference>
<keyword evidence="3" id="KW-0430">Lectin</keyword>
<dbReference type="PANTHER" id="PTHR22953:SF153">
    <property type="entry name" value="PURPLE ACID PHOSPHATASE"/>
    <property type="match status" value="1"/>
</dbReference>
<feature type="domain" description="Calcineurin-like phosphoesterase" evidence="2">
    <location>
        <begin position="107"/>
        <end position="300"/>
    </location>
</feature>
<dbReference type="InterPro" id="IPR029052">
    <property type="entry name" value="Metallo-depent_PP-like"/>
</dbReference>
<reference evidence="4" key="1">
    <citation type="submission" date="2016-10" db="EMBL/GenBank/DDBJ databases">
        <authorList>
            <person name="Varghese N."/>
            <person name="Submissions S."/>
        </authorList>
    </citation>
    <scope>NUCLEOTIDE SEQUENCE [LARGE SCALE GENOMIC DNA]</scope>
    <source>
        <strain evidence="4">DSM 13327</strain>
    </source>
</reference>
<accession>A0A1I4L6A1</accession>
<dbReference type="InterPro" id="IPR013320">
    <property type="entry name" value="ConA-like_dom_sf"/>
</dbReference>
<keyword evidence="1" id="KW-0732">Signal</keyword>
<dbReference type="InterPro" id="IPR008963">
    <property type="entry name" value="Purple_acid_Pase-like_N"/>
</dbReference>
<evidence type="ECO:0000259" key="2">
    <source>
        <dbReference type="Pfam" id="PF00149"/>
    </source>
</evidence>
<dbReference type="PANTHER" id="PTHR22953">
    <property type="entry name" value="ACID PHOSPHATASE RELATED"/>
    <property type="match status" value="1"/>
</dbReference>
<dbReference type="Gene3D" id="2.60.120.200">
    <property type="match status" value="1"/>
</dbReference>
<proteinExistence type="predicted"/>
<dbReference type="SUPFAM" id="SSF49363">
    <property type="entry name" value="Purple acid phosphatase, N-terminal domain"/>
    <property type="match status" value="1"/>
</dbReference>
<evidence type="ECO:0000313" key="4">
    <source>
        <dbReference type="Proteomes" id="UP000199520"/>
    </source>
</evidence>
<dbReference type="RefSeq" id="WP_090937934.1">
    <property type="nucleotide sequence ID" value="NZ_FOTS01000022.1"/>
</dbReference>
<dbReference type="OrthoDB" id="98455at2"/>
<dbReference type="Pfam" id="PF00149">
    <property type="entry name" value="Metallophos"/>
    <property type="match status" value="1"/>
</dbReference>
<keyword evidence="4" id="KW-1185">Reference proteome</keyword>
<evidence type="ECO:0000313" key="3">
    <source>
        <dbReference type="EMBL" id="SFL86399.1"/>
    </source>
</evidence>
<dbReference type="GO" id="GO:0046872">
    <property type="term" value="F:metal ion binding"/>
    <property type="evidence" value="ECO:0007669"/>
    <property type="project" value="InterPro"/>
</dbReference>
<dbReference type="EMBL" id="FOTS01000022">
    <property type="protein sequence ID" value="SFL86399.1"/>
    <property type="molecule type" value="Genomic_DNA"/>
</dbReference>
<dbReference type="SUPFAM" id="SSF49899">
    <property type="entry name" value="Concanavalin A-like lectins/glucanases"/>
    <property type="match status" value="1"/>
</dbReference>
<dbReference type="Gene3D" id="3.60.21.10">
    <property type="match status" value="1"/>
</dbReference>
<sequence>MRRSGTILNGPYLLAPTTNHITVAWETDLPIDSIIWYGTKGQLDNSLVVKCERGTPWKDNPEGLCMYRAVLTNLKAGMMYAYKVALESGEIKEGCFKTLRDNPGEIRIFTLSDSHLFRISQEFTDVVLQNRPDFIIHSGDISLATGYQKDEYSTNWFHKAHFLNEIPAIYAFGNHDISPYYDDFFMGVQQKVYHTDKTGHNISFTYGNTHIVFLDSNPWGLFEMNAVNSGLPVDEGTSSKIDITLKWLTDDLKSSEAQEAMWRILVLHHPYTDDFTNKHIVTIAENYNVNLVISGHLHYYIKNVSVNPKIGAKTVYISQGSAQDYGVGLDSGNADERILSNFPEVIATGQANYGCITITKDALSFKSYGFQEDLVDSKLVDEVILAAEESQIVVSQIVISADDTKGIVTIEGYAKNEGRGLAVVALAILDNGKEIMRNLFGVKGKERVVALNPGEARKIHTEYTIMEPGRHIITVNNTTQLIDIVPSSSIVFENLRSMTGQGKASNIIFTTVEIMNNQDCSTIMDIDLYIDDRIVLTQKAELQSCEKKNVDFTYRAVKGGNYKVAVGGLETKITVEGTLKGIPIIKDLSGKGNHAFLRGTPRLIADSDRSALCLDKDGDYIEIPDSETLHVKDGYTGIVWANLNRLAAEDEMGHNPLMVKGISTGWGATYLLRMCVERNGKIKWGTCYGITEYSWQGGKASVGDWVQYSSTFDKKTGGASYCNKEKVAETIGIPMGEPLRNWEGLPLFVGYSYIGHIIKEIGRPKYFTHLSAKISQIRFYKTKLSESEIKDIYDHPNQVGSNGNDLAVWLNFRDIETRGIHKTEWRRPVMFYPSYKTEKQLWGFKTLSIDATIPEKTCLKVVIQVSDDEESVKDSIETELMNGKQTIDISVLLKAQFIRIVTEFNSSVTPEGTYTPELHEYKIGALLGQVISCITWGTRADWENGDSNGAVGFEPLNRTKVFDEYTDVIHG</sequence>
<dbReference type="InterPro" id="IPR004843">
    <property type="entry name" value="Calcineurin-like_PHP"/>
</dbReference>
<evidence type="ECO:0000256" key="1">
    <source>
        <dbReference type="ARBA" id="ARBA00022729"/>
    </source>
</evidence>